<dbReference type="Pfam" id="PF00126">
    <property type="entry name" value="HTH_1"/>
    <property type="match status" value="1"/>
</dbReference>
<dbReference type="RefSeq" id="WP_092700764.1">
    <property type="nucleotide sequence ID" value="NZ_CP042807.1"/>
</dbReference>
<dbReference type="InterPro" id="IPR000847">
    <property type="entry name" value="LysR_HTH_N"/>
</dbReference>
<name>A0A1I3Y6K5_9GAMM</name>
<keyword evidence="2" id="KW-0805">Transcription regulation</keyword>
<dbReference type="GO" id="GO:0003700">
    <property type="term" value="F:DNA-binding transcription factor activity"/>
    <property type="evidence" value="ECO:0007669"/>
    <property type="project" value="InterPro"/>
</dbReference>
<protein>
    <submittedName>
        <fullName evidence="7">DNA-binding transcriptional regulator, LysR family</fullName>
    </submittedName>
    <submittedName>
        <fullName evidence="6">LysR family transcriptional regulator</fullName>
    </submittedName>
</protein>
<evidence type="ECO:0000313" key="6">
    <source>
        <dbReference type="EMBL" id="QEE24725.1"/>
    </source>
</evidence>
<dbReference type="CDD" id="cd08414">
    <property type="entry name" value="PBP2_LTTR_aromatics_like"/>
    <property type="match status" value="1"/>
</dbReference>
<organism evidence="7 8">
    <name type="scientific">Rhodanobacter glycinis</name>
    <dbReference type="NCBI Taxonomy" id="582702"/>
    <lineage>
        <taxon>Bacteria</taxon>
        <taxon>Pseudomonadati</taxon>
        <taxon>Pseudomonadota</taxon>
        <taxon>Gammaproteobacteria</taxon>
        <taxon>Lysobacterales</taxon>
        <taxon>Rhodanobacteraceae</taxon>
        <taxon>Rhodanobacter</taxon>
    </lineage>
</organism>
<dbReference type="Pfam" id="PF03466">
    <property type="entry name" value="LysR_substrate"/>
    <property type="match status" value="1"/>
</dbReference>
<evidence type="ECO:0000256" key="2">
    <source>
        <dbReference type="ARBA" id="ARBA00023015"/>
    </source>
</evidence>
<evidence type="ECO:0000256" key="1">
    <source>
        <dbReference type="ARBA" id="ARBA00009437"/>
    </source>
</evidence>
<sequence>MFDFRQLRYFIAVAEELSFTRAAQRLHISQPPLSQQIQSLEQDLGVRLLERNKRNVALTEPGQLFLEQARQILLQADEARHLVSEAAAGFSGQLRLAYTVSVSFHPALPQALLRFGRNAPNVRMQLSEMYTEPQFSALRAGQIDVGFVRNEPAHEADARALRLEVIDREPLLLALPSGHPLATRRRLRMSDVAGQPFVAQPRELAATLYDRLVQLAAKSDFHPQIRQHAQQLTGLLALVSAGIGLALVPTTMRAVRLAGVSYVPLQEPDAHLLLAVASRIDDPSPVLAQFLSTVADLKAARGVPIIVPD</sequence>
<evidence type="ECO:0000259" key="5">
    <source>
        <dbReference type="PROSITE" id="PS50931"/>
    </source>
</evidence>
<proteinExistence type="inferred from homology"/>
<comment type="similarity">
    <text evidence="1">Belongs to the LysR transcriptional regulatory family.</text>
</comment>
<dbReference type="AlphaFoldDB" id="A0A1I3Y6K5"/>
<gene>
    <name evidence="6" type="ORF">CS053_09595</name>
    <name evidence="7" type="ORF">SAMN05192579_101348</name>
</gene>
<dbReference type="PROSITE" id="PS50931">
    <property type="entry name" value="HTH_LYSR"/>
    <property type="match status" value="1"/>
</dbReference>
<evidence type="ECO:0000256" key="3">
    <source>
        <dbReference type="ARBA" id="ARBA00023125"/>
    </source>
</evidence>
<dbReference type="GO" id="GO:0032993">
    <property type="term" value="C:protein-DNA complex"/>
    <property type="evidence" value="ECO:0007669"/>
    <property type="project" value="TreeGrafter"/>
</dbReference>
<dbReference type="Proteomes" id="UP000321807">
    <property type="component" value="Chromosome"/>
</dbReference>
<dbReference type="SUPFAM" id="SSF53850">
    <property type="entry name" value="Periplasmic binding protein-like II"/>
    <property type="match status" value="1"/>
</dbReference>
<keyword evidence="8" id="KW-1185">Reference proteome</keyword>
<dbReference type="FunFam" id="1.10.10.10:FF:000001">
    <property type="entry name" value="LysR family transcriptional regulator"/>
    <property type="match status" value="1"/>
</dbReference>
<dbReference type="PANTHER" id="PTHR30346">
    <property type="entry name" value="TRANSCRIPTIONAL DUAL REGULATOR HCAR-RELATED"/>
    <property type="match status" value="1"/>
</dbReference>
<reference evidence="6 9" key="3">
    <citation type="submission" date="2019-08" db="EMBL/GenBank/DDBJ databases">
        <title>Complete genome sequence of Rhodanobacter glycinis strain T01E-68 isolated from tomato root.</title>
        <authorList>
            <person name="Weon H.-Y."/>
            <person name="Lee S.A."/>
        </authorList>
    </citation>
    <scope>NUCLEOTIDE SEQUENCE [LARGE SCALE GENOMIC DNA]</scope>
    <source>
        <strain evidence="6 9">T01E-68</strain>
    </source>
</reference>
<evidence type="ECO:0000313" key="8">
    <source>
        <dbReference type="Proteomes" id="UP000198725"/>
    </source>
</evidence>
<dbReference type="GO" id="GO:0003677">
    <property type="term" value="F:DNA binding"/>
    <property type="evidence" value="ECO:0007669"/>
    <property type="project" value="UniProtKB-KW"/>
</dbReference>
<accession>A0A1I3Y6K5</accession>
<dbReference type="KEGG" id="rgl:CS053_09595"/>
<dbReference type="SUPFAM" id="SSF46785">
    <property type="entry name" value="Winged helix' DNA-binding domain"/>
    <property type="match status" value="1"/>
</dbReference>
<dbReference type="PANTHER" id="PTHR30346:SF17">
    <property type="entry name" value="LYSR FAMILY TRANSCRIPTIONAL REGULATOR"/>
    <property type="match status" value="1"/>
</dbReference>
<reference evidence="7" key="2">
    <citation type="submission" date="2016-10" db="EMBL/GenBank/DDBJ databases">
        <authorList>
            <person name="de Groot N.N."/>
        </authorList>
    </citation>
    <scope>NUCLEOTIDE SEQUENCE [LARGE SCALE GENOMIC DNA]</scope>
    <source>
        <strain evidence="7">MO64</strain>
    </source>
</reference>
<dbReference type="Proteomes" id="UP000198725">
    <property type="component" value="Unassembled WGS sequence"/>
</dbReference>
<keyword evidence="4" id="KW-0804">Transcription</keyword>
<dbReference type="Gene3D" id="3.40.190.10">
    <property type="entry name" value="Periplasmic binding protein-like II"/>
    <property type="match status" value="2"/>
</dbReference>
<dbReference type="InterPro" id="IPR005119">
    <property type="entry name" value="LysR_subst-bd"/>
</dbReference>
<dbReference type="InterPro" id="IPR036388">
    <property type="entry name" value="WH-like_DNA-bd_sf"/>
</dbReference>
<dbReference type="InterPro" id="IPR036390">
    <property type="entry name" value="WH_DNA-bd_sf"/>
</dbReference>
<evidence type="ECO:0000313" key="9">
    <source>
        <dbReference type="Proteomes" id="UP000321807"/>
    </source>
</evidence>
<dbReference type="EMBL" id="FOSR01000001">
    <property type="protein sequence ID" value="SFK27445.1"/>
    <property type="molecule type" value="Genomic_DNA"/>
</dbReference>
<evidence type="ECO:0000256" key="4">
    <source>
        <dbReference type="ARBA" id="ARBA00023163"/>
    </source>
</evidence>
<feature type="domain" description="HTH lysR-type" evidence="5">
    <location>
        <begin position="2"/>
        <end position="59"/>
    </location>
</feature>
<dbReference type="PRINTS" id="PR00039">
    <property type="entry name" value="HTHLYSR"/>
</dbReference>
<reference evidence="8" key="1">
    <citation type="submission" date="2016-10" db="EMBL/GenBank/DDBJ databases">
        <authorList>
            <person name="Varghese N."/>
            <person name="Submissions S."/>
        </authorList>
    </citation>
    <scope>NUCLEOTIDE SEQUENCE [LARGE SCALE GENOMIC DNA]</scope>
    <source>
        <strain evidence="8">MO64</strain>
    </source>
</reference>
<dbReference type="Gene3D" id="1.10.10.10">
    <property type="entry name" value="Winged helix-like DNA-binding domain superfamily/Winged helix DNA-binding domain"/>
    <property type="match status" value="1"/>
</dbReference>
<dbReference type="EMBL" id="CP042807">
    <property type="protein sequence ID" value="QEE24725.1"/>
    <property type="molecule type" value="Genomic_DNA"/>
</dbReference>
<evidence type="ECO:0000313" key="7">
    <source>
        <dbReference type="EMBL" id="SFK27445.1"/>
    </source>
</evidence>
<keyword evidence="3 7" id="KW-0238">DNA-binding</keyword>